<comment type="caution">
    <text evidence="1">The sequence shown here is derived from an EMBL/GenBank/DDBJ whole genome shotgun (WGS) entry which is preliminary data.</text>
</comment>
<keyword evidence="2" id="KW-1185">Reference proteome</keyword>
<dbReference type="AlphaFoldDB" id="A0A368LIV4"/>
<dbReference type="Proteomes" id="UP000252479">
    <property type="component" value="Unassembled WGS sequence"/>
</dbReference>
<evidence type="ECO:0000313" key="2">
    <source>
        <dbReference type="Proteomes" id="UP000252479"/>
    </source>
</evidence>
<evidence type="ECO:0000313" key="1">
    <source>
        <dbReference type="EMBL" id="RCS70611.1"/>
    </source>
</evidence>
<name>A0A368LIV4_9VIBR</name>
<sequence length="301" mass="35212">MLFNLIRKLEKESVLSRKEIVERLQNFHCSFEFLDEITFCRWANGVTTPNFYKQLLLISFFSFPLVNFIEMIDYKIVPKKNRILYDKILDLFNCYYHSVSCYEPITSKTITLNYSLLTVSEHWNIFSGFYENVKSKNNIRFMNDTINSKVKTYVFSIKNKECILSHTSCIFEANYFLDYLNLSIDDDSDKSVLINVSYYANSKFFEILIGNILMHIQNKVPDVQSLYILFRGGQFLNFIESSGGKVVWKEKGNTLIGRAYLIKVEWAEFVSNPIVFNLVKAQLKNYGIVSKLGSIDLDVLW</sequence>
<protein>
    <submittedName>
        <fullName evidence="1">Uncharacterized protein</fullName>
    </submittedName>
</protein>
<organism evidence="1 2">
    <name type="scientific">Vibrio casei</name>
    <dbReference type="NCBI Taxonomy" id="673372"/>
    <lineage>
        <taxon>Bacteria</taxon>
        <taxon>Pseudomonadati</taxon>
        <taxon>Pseudomonadota</taxon>
        <taxon>Gammaproteobacteria</taxon>
        <taxon>Vibrionales</taxon>
        <taxon>Vibrionaceae</taxon>
        <taxon>Vibrio</taxon>
    </lineage>
</organism>
<reference evidence="1 2" key="1">
    <citation type="journal article" date="2017" name="Elife">
        <title>Extensive horizontal gene transfer in cheese-associated bacteria.</title>
        <authorList>
            <person name="Bonham K.S."/>
            <person name="Wolfe B.E."/>
            <person name="Dutton R.J."/>
        </authorList>
    </citation>
    <scope>NUCLEOTIDE SEQUENCE [LARGE SCALE GENOMIC DNA]</scope>
    <source>
        <strain evidence="1 2">JB196</strain>
    </source>
</reference>
<dbReference type="EMBL" id="QPGL01000002">
    <property type="protein sequence ID" value="RCS70611.1"/>
    <property type="molecule type" value="Genomic_DNA"/>
</dbReference>
<proteinExistence type="predicted"/>
<accession>A0A368LIV4</accession>
<gene>
    <name evidence="1" type="ORF">CIK83_14435</name>
</gene>